<dbReference type="OrthoDB" id="5951444at2"/>
<reference evidence="3 5" key="2">
    <citation type="submission" date="2020-08" db="EMBL/GenBank/DDBJ databases">
        <title>Sequencing the genomes of 1000 actinobacteria strains.</title>
        <authorList>
            <person name="Klenk H.-P."/>
        </authorList>
    </citation>
    <scope>NUCLEOTIDE SEQUENCE [LARGE SCALE GENOMIC DNA]</scope>
    <source>
        <strain evidence="3 5">DSM 9581</strain>
    </source>
</reference>
<dbReference type="AlphaFoldDB" id="A0A511FC11"/>
<accession>A0A511FC11</accession>
<evidence type="ECO:0000313" key="2">
    <source>
        <dbReference type="EMBL" id="GEL46144.1"/>
    </source>
</evidence>
<gene>
    <name evidence="2" type="ORF">CHO01_12600</name>
    <name evidence="3" type="ORF">HNR08_004122</name>
</gene>
<protein>
    <recommendedName>
        <fullName evidence="1">YdhG-like domain-containing protein</fullName>
    </recommendedName>
</protein>
<evidence type="ECO:0000259" key="1">
    <source>
        <dbReference type="Pfam" id="PF08818"/>
    </source>
</evidence>
<evidence type="ECO:0000313" key="3">
    <source>
        <dbReference type="EMBL" id="MBB5475386.1"/>
    </source>
</evidence>
<dbReference type="Pfam" id="PF08818">
    <property type="entry name" value="DUF1801"/>
    <property type="match status" value="1"/>
</dbReference>
<proteinExistence type="predicted"/>
<organism evidence="2 4">
    <name type="scientific">Cellulomonas hominis</name>
    <dbReference type="NCBI Taxonomy" id="156981"/>
    <lineage>
        <taxon>Bacteria</taxon>
        <taxon>Bacillati</taxon>
        <taxon>Actinomycetota</taxon>
        <taxon>Actinomycetes</taxon>
        <taxon>Micrococcales</taxon>
        <taxon>Cellulomonadaceae</taxon>
        <taxon>Cellulomonas</taxon>
    </lineage>
</organism>
<comment type="caution">
    <text evidence="2">The sequence shown here is derived from an EMBL/GenBank/DDBJ whole genome shotgun (WGS) entry which is preliminary data.</text>
</comment>
<evidence type="ECO:0000313" key="4">
    <source>
        <dbReference type="Proteomes" id="UP000321723"/>
    </source>
</evidence>
<dbReference type="EMBL" id="JACHDN010000001">
    <property type="protein sequence ID" value="MBB5475386.1"/>
    <property type="molecule type" value="Genomic_DNA"/>
</dbReference>
<dbReference type="Proteomes" id="UP000564629">
    <property type="component" value="Unassembled WGS sequence"/>
</dbReference>
<sequence length="141" mass="15093">MAENKTVATDADPHAFLATVTPERRRRDADRVLDLMQRVTGEPPVMWGPSIVGFGSVRYTYASGRTGDWPPVAFSPRKTALTLYLMDGVEAHVDDLAALGPHTVGKGCLYVKDLDAVDAAVLERIVAASWAAAGTNPRDAG</sequence>
<dbReference type="RefSeq" id="WP_146835256.1">
    <property type="nucleotide sequence ID" value="NZ_BJVQ01000011.1"/>
</dbReference>
<evidence type="ECO:0000313" key="5">
    <source>
        <dbReference type="Proteomes" id="UP000564629"/>
    </source>
</evidence>
<keyword evidence="4" id="KW-1185">Reference proteome</keyword>
<dbReference type="EMBL" id="BJVQ01000011">
    <property type="protein sequence ID" value="GEL46144.1"/>
    <property type="molecule type" value="Genomic_DNA"/>
</dbReference>
<feature type="domain" description="YdhG-like" evidence="1">
    <location>
        <begin position="25"/>
        <end position="128"/>
    </location>
</feature>
<name>A0A511FC11_9CELL</name>
<dbReference type="InterPro" id="IPR014922">
    <property type="entry name" value="YdhG-like"/>
</dbReference>
<reference evidence="2 4" key="1">
    <citation type="submission" date="2019-07" db="EMBL/GenBank/DDBJ databases">
        <title>Whole genome shotgun sequence of Cellulomonas hominis NBRC 16055.</title>
        <authorList>
            <person name="Hosoyama A."/>
            <person name="Uohara A."/>
            <person name="Ohji S."/>
            <person name="Ichikawa N."/>
        </authorList>
    </citation>
    <scope>NUCLEOTIDE SEQUENCE [LARGE SCALE GENOMIC DNA]</scope>
    <source>
        <strain evidence="2 4">NBRC 16055</strain>
    </source>
</reference>
<dbReference type="Proteomes" id="UP000321723">
    <property type="component" value="Unassembled WGS sequence"/>
</dbReference>